<dbReference type="Gene3D" id="3.40.50.150">
    <property type="entry name" value="Vaccinia Virus protein VP39"/>
    <property type="match status" value="1"/>
</dbReference>
<protein>
    <submittedName>
        <fullName evidence="4">DNA repair protein rad8</fullName>
    </submittedName>
</protein>
<keyword evidence="5" id="KW-1185">Reference proteome</keyword>
<dbReference type="GO" id="GO:0032259">
    <property type="term" value="P:methylation"/>
    <property type="evidence" value="ECO:0007669"/>
    <property type="project" value="UniProtKB-KW"/>
</dbReference>
<evidence type="ECO:0000313" key="5">
    <source>
        <dbReference type="Proteomes" id="UP001392437"/>
    </source>
</evidence>
<sequence length="965" mass="107863">MEPAGGANSVRRGKQRETASAPSTASASLGASRRNASEAGHTGESKPKRHKGGNPPNSDDAEEDAACGTESGSPHADRPITNPLRAFIEMVDKAAHRTEPGKFADLKKIAENGRINFKVVTLCSGTESPIFALQLIQEAFYSKFGCELFRFEQLFAAEIVEFKQAFVSRNTGCIVFNDMRELLIGEKEATTAKGPKKPIPLNPTILVAGTSCVDFSTLNVKTQRAFSPKIRGFFADGKVLETLKDVRQAIQDVTSNRDVLLGLGESEQTFFSMLSYVAEHKPWIVILENVLAAPFESAKDQWFKPLGYTAWVGKLDTKDFYVPQTRQRRYLVAFRDEKFSAAETICGSLGEAIKCLTQPASASAADFLLGPNHPLAQIARLELEDKAQRPKLKEKAAWDYSKLRHAATRRSEALGNERPVTQWQENGEAQFYDRLNKIFWETQTQRVKDTIDMNQLRALLSGNSWDLFFKTKVIDLSQNVDRARLIPSFFNVGCITPNGLPFISCDGRVVTGHEALALQGLPLMKIKFSKETQDQLKDLAGNAMSTTVIGAVLYAIFMTSLIDNDGEGSPWRESSGITKDYPNPFVSTSSELAPGPLQLEFMPQYDTTGFVAFSVEKVNNKVSQHRRYCFCNGTDQYSTTRLQICNICAMIRCTNCAGNPVHDYRSYEFRSPEPKPYRVAECEFLQYFPTVITNLLNPEWERDLNKFTNQSTLLLKGAYDTPTNSKATTIFEALAKAKFLYQRFYITEVITLTYTSDDGFELKVVCTGSGIDWFVMLDPYSSHATKVLEDKSRLRKFCGRSQPFMKGTGPHEAHSPLHIKWFMWDFASIEVKAIISVRQDATKGKVIDLALEHANGGELSEMLEGEITGKYLGAPKCDAAESSLFIREEAGAHSQSVRLFKDPTRSGPPDEDGFAISYEHRFLAAHEHREYLLKFEPKAKLHKLEECSEEAFKAEIGSRWEELGD</sequence>
<keyword evidence="2" id="KW-0808">Transferase</keyword>
<evidence type="ECO:0000313" key="4">
    <source>
        <dbReference type="EMBL" id="KAK8109856.1"/>
    </source>
</evidence>
<dbReference type="SUPFAM" id="SSF53335">
    <property type="entry name" value="S-adenosyl-L-methionine-dependent methyltransferases"/>
    <property type="match status" value="1"/>
</dbReference>
<proteinExistence type="predicted"/>
<evidence type="ECO:0000256" key="1">
    <source>
        <dbReference type="ARBA" id="ARBA00022603"/>
    </source>
</evidence>
<dbReference type="Proteomes" id="UP001392437">
    <property type="component" value="Unassembled WGS sequence"/>
</dbReference>
<dbReference type="Pfam" id="PF00145">
    <property type="entry name" value="DNA_methylase"/>
    <property type="match status" value="1"/>
</dbReference>
<dbReference type="GO" id="GO:0008168">
    <property type="term" value="F:methyltransferase activity"/>
    <property type="evidence" value="ECO:0007669"/>
    <property type="project" value="UniProtKB-KW"/>
</dbReference>
<dbReference type="EMBL" id="JAQQWP010000007">
    <property type="protein sequence ID" value="KAK8109856.1"/>
    <property type="molecule type" value="Genomic_DNA"/>
</dbReference>
<dbReference type="InterPro" id="IPR029063">
    <property type="entry name" value="SAM-dependent_MTases_sf"/>
</dbReference>
<dbReference type="AlphaFoldDB" id="A0AAW0QUJ0"/>
<evidence type="ECO:0000256" key="3">
    <source>
        <dbReference type="SAM" id="MobiDB-lite"/>
    </source>
</evidence>
<name>A0AAW0QUJ0_9PEZI</name>
<organism evidence="4 5">
    <name type="scientific">Apiospora kogelbergensis</name>
    <dbReference type="NCBI Taxonomy" id="1337665"/>
    <lineage>
        <taxon>Eukaryota</taxon>
        <taxon>Fungi</taxon>
        <taxon>Dikarya</taxon>
        <taxon>Ascomycota</taxon>
        <taxon>Pezizomycotina</taxon>
        <taxon>Sordariomycetes</taxon>
        <taxon>Xylariomycetidae</taxon>
        <taxon>Amphisphaeriales</taxon>
        <taxon>Apiosporaceae</taxon>
        <taxon>Apiospora</taxon>
    </lineage>
</organism>
<comment type="caution">
    <text evidence="4">The sequence shown here is derived from an EMBL/GenBank/DDBJ whole genome shotgun (WGS) entry which is preliminary data.</text>
</comment>
<feature type="compositionally biased region" description="Low complexity" evidence="3">
    <location>
        <begin position="19"/>
        <end position="32"/>
    </location>
</feature>
<reference evidence="4 5" key="1">
    <citation type="submission" date="2023-01" db="EMBL/GenBank/DDBJ databases">
        <title>Analysis of 21 Apiospora genomes using comparative genomics revels a genus with tremendous synthesis potential of carbohydrate active enzymes and secondary metabolites.</title>
        <authorList>
            <person name="Sorensen T."/>
        </authorList>
    </citation>
    <scope>NUCLEOTIDE SEQUENCE [LARGE SCALE GENOMIC DNA]</scope>
    <source>
        <strain evidence="4 5">CBS 117206</strain>
    </source>
</reference>
<evidence type="ECO:0000256" key="2">
    <source>
        <dbReference type="ARBA" id="ARBA00022679"/>
    </source>
</evidence>
<dbReference type="InterPro" id="IPR001525">
    <property type="entry name" value="C5_MeTfrase"/>
</dbReference>
<feature type="region of interest" description="Disordered" evidence="3">
    <location>
        <begin position="1"/>
        <end position="80"/>
    </location>
</feature>
<gene>
    <name evidence="4" type="ORF">PG999_007993</name>
</gene>
<accession>A0AAW0QUJ0</accession>
<keyword evidence="1" id="KW-0489">Methyltransferase</keyword>